<organism evidence="1 2">
    <name type="scientific">Antarcticirhabdus aurantiaca</name>
    <dbReference type="NCBI Taxonomy" id="2606717"/>
    <lineage>
        <taxon>Bacteria</taxon>
        <taxon>Pseudomonadati</taxon>
        <taxon>Pseudomonadota</taxon>
        <taxon>Alphaproteobacteria</taxon>
        <taxon>Hyphomicrobiales</taxon>
        <taxon>Aurantimonadaceae</taxon>
        <taxon>Antarcticirhabdus</taxon>
    </lineage>
</organism>
<reference evidence="1" key="1">
    <citation type="submission" date="2022-11" db="EMBL/GenBank/DDBJ databases">
        <title>beta-Carotene-producing bacterium, Jeongeuplla avenae sp. nov., alleviates the salt stress of Arabidopsis seedlings.</title>
        <authorList>
            <person name="Jiang L."/>
            <person name="Lee J."/>
        </authorList>
    </citation>
    <scope>NUCLEOTIDE SEQUENCE</scope>
    <source>
        <strain evidence="1">DY_R2A_6</strain>
    </source>
</reference>
<dbReference type="EMBL" id="CP113520">
    <property type="protein sequence ID" value="WAJ30564.1"/>
    <property type="molecule type" value="Genomic_DNA"/>
</dbReference>
<name>A0ACD4NUY2_9HYPH</name>
<evidence type="ECO:0000313" key="2">
    <source>
        <dbReference type="Proteomes" id="UP001163223"/>
    </source>
</evidence>
<keyword evidence="2" id="KW-1185">Reference proteome</keyword>
<evidence type="ECO:0000313" key="1">
    <source>
        <dbReference type="EMBL" id="WAJ30564.1"/>
    </source>
</evidence>
<protein>
    <submittedName>
        <fullName evidence="1">Uncharacterized protein</fullName>
    </submittedName>
</protein>
<accession>A0ACD4NUY2</accession>
<sequence length="74" mass="8256">MNWLDVHDRASLALFVRHLRRELNDPMALEKWENVELGGFLDALAAWAVDGDGPADANPWRHVAKALTAASAYE</sequence>
<proteinExistence type="predicted"/>
<dbReference type="Proteomes" id="UP001163223">
    <property type="component" value="Chromosome"/>
</dbReference>
<gene>
    <name evidence="1" type="ORF">OXU80_10305</name>
</gene>